<gene>
    <name evidence="2" type="ORF">MVEN_01081600</name>
</gene>
<keyword evidence="3" id="KW-1185">Reference proteome</keyword>
<comment type="caution">
    <text evidence="2">The sequence shown here is derived from an EMBL/GenBank/DDBJ whole genome shotgun (WGS) entry which is preliminary data.</text>
</comment>
<keyword evidence="1" id="KW-0732">Signal</keyword>
<protein>
    <submittedName>
        <fullName evidence="2">Uncharacterized protein</fullName>
    </submittedName>
</protein>
<organism evidence="2 3">
    <name type="scientific">Mycena venus</name>
    <dbReference type="NCBI Taxonomy" id="2733690"/>
    <lineage>
        <taxon>Eukaryota</taxon>
        <taxon>Fungi</taxon>
        <taxon>Dikarya</taxon>
        <taxon>Basidiomycota</taxon>
        <taxon>Agaricomycotina</taxon>
        <taxon>Agaricomycetes</taxon>
        <taxon>Agaricomycetidae</taxon>
        <taxon>Agaricales</taxon>
        <taxon>Marasmiineae</taxon>
        <taxon>Mycenaceae</taxon>
        <taxon>Mycena</taxon>
    </lineage>
</organism>
<reference evidence="2" key="1">
    <citation type="submission" date="2020-05" db="EMBL/GenBank/DDBJ databases">
        <title>Mycena genomes resolve the evolution of fungal bioluminescence.</title>
        <authorList>
            <person name="Tsai I.J."/>
        </authorList>
    </citation>
    <scope>NUCLEOTIDE SEQUENCE</scope>
    <source>
        <strain evidence="2">CCC161011</strain>
    </source>
</reference>
<evidence type="ECO:0000313" key="3">
    <source>
        <dbReference type="Proteomes" id="UP000620124"/>
    </source>
</evidence>
<dbReference type="EMBL" id="JACAZI010000008">
    <property type="protein sequence ID" value="KAF7353952.1"/>
    <property type="molecule type" value="Genomic_DNA"/>
</dbReference>
<dbReference type="OrthoDB" id="3054145at2759"/>
<dbReference type="Proteomes" id="UP000620124">
    <property type="component" value="Unassembled WGS sequence"/>
</dbReference>
<feature type="signal peptide" evidence="1">
    <location>
        <begin position="1"/>
        <end position="33"/>
    </location>
</feature>
<accession>A0A8H7CZJ5</accession>
<dbReference type="AlphaFoldDB" id="A0A8H7CZJ5"/>
<proteinExistence type="predicted"/>
<feature type="chain" id="PRO_5034626646" evidence="1">
    <location>
        <begin position="34"/>
        <end position="81"/>
    </location>
</feature>
<evidence type="ECO:0000313" key="2">
    <source>
        <dbReference type="EMBL" id="KAF7353952.1"/>
    </source>
</evidence>
<name>A0A8H7CZJ5_9AGAR</name>
<sequence>MDTLGGLSHIHKTFKFISVSTALLLALVQGVAAVTIDSDPVALGEQCGSFIGTKPCVAPAECCYLIPDFGVCLLECPNLPN</sequence>
<evidence type="ECO:0000256" key="1">
    <source>
        <dbReference type="SAM" id="SignalP"/>
    </source>
</evidence>